<sequence length="117" mass="12788">MHVVIAWWDTRRTAEAGAVRPHPPRPADSIPPDKAPFTAQFPGLHAGQWITDPATDLQGLALIWDTAADANVFLPAIAEQTFGCAPSHRWDFELRTAPTSDEDVMATPAELELLLHA</sequence>
<comment type="caution">
    <text evidence="2">The sequence shown here is derived from an EMBL/GenBank/DDBJ whole genome shotgun (WGS) entry which is preliminary data.</text>
</comment>
<dbReference type="GeneID" id="91423800"/>
<reference evidence="2 3" key="1">
    <citation type="submission" date="2015-10" db="EMBL/GenBank/DDBJ databases">
        <title>Draft genome sequence of Streptomyces longwoodensis DSM 41677, type strain for the species Streptomyces longwoodensis.</title>
        <authorList>
            <person name="Ruckert C."/>
            <person name="Winkler A."/>
            <person name="Kalinowski J."/>
            <person name="Kampfer P."/>
            <person name="Glaeser S."/>
        </authorList>
    </citation>
    <scope>NUCLEOTIDE SEQUENCE [LARGE SCALE GENOMIC DNA]</scope>
    <source>
        <strain evidence="2 3">DSM 41677</strain>
    </source>
</reference>
<dbReference type="RefSeq" id="WP_067228533.1">
    <property type="nucleotide sequence ID" value="NZ_KQ948549.1"/>
</dbReference>
<dbReference type="Proteomes" id="UP000053271">
    <property type="component" value="Unassembled WGS sequence"/>
</dbReference>
<organism evidence="2 3">
    <name type="scientific">Streptomyces longwoodensis</name>
    <dbReference type="NCBI Taxonomy" id="68231"/>
    <lineage>
        <taxon>Bacteria</taxon>
        <taxon>Bacillati</taxon>
        <taxon>Actinomycetota</taxon>
        <taxon>Actinomycetes</taxon>
        <taxon>Kitasatosporales</taxon>
        <taxon>Streptomycetaceae</taxon>
        <taxon>Streptomyces</taxon>
    </lineage>
</organism>
<dbReference type="EMBL" id="LMWS01000005">
    <property type="protein sequence ID" value="KUN41065.1"/>
    <property type="molecule type" value="Genomic_DNA"/>
</dbReference>
<feature type="region of interest" description="Disordered" evidence="1">
    <location>
        <begin position="17"/>
        <end position="37"/>
    </location>
</feature>
<evidence type="ECO:0000256" key="1">
    <source>
        <dbReference type="SAM" id="MobiDB-lite"/>
    </source>
</evidence>
<dbReference type="AlphaFoldDB" id="A0A101R3K4"/>
<proteinExistence type="predicted"/>
<gene>
    <name evidence="2" type="ORF">AQJ30_04060</name>
</gene>
<evidence type="ECO:0000313" key="2">
    <source>
        <dbReference type="EMBL" id="KUN41065.1"/>
    </source>
</evidence>
<protein>
    <submittedName>
        <fullName evidence="2">Uncharacterized protein</fullName>
    </submittedName>
</protein>
<accession>A0A101R3K4</accession>
<name>A0A101R3K4_9ACTN</name>
<evidence type="ECO:0000313" key="3">
    <source>
        <dbReference type="Proteomes" id="UP000053271"/>
    </source>
</evidence>
<keyword evidence="3" id="KW-1185">Reference proteome</keyword>